<reference evidence="5 6" key="1">
    <citation type="submission" date="2016-10" db="EMBL/GenBank/DDBJ databases">
        <title>Genome sequence of the basidiomycete white-rot fungus Trametes pubescens.</title>
        <authorList>
            <person name="Makela M.R."/>
            <person name="Granchi Z."/>
            <person name="Peng M."/>
            <person name="De Vries R.P."/>
            <person name="Grigoriev I."/>
            <person name="Riley R."/>
            <person name="Hilden K."/>
        </authorList>
    </citation>
    <scope>NUCLEOTIDE SEQUENCE [LARGE SCALE GENOMIC DNA]</scope>
    <source>
        <strain evidence="5 6">FBCC735</strain>
    </source>
</reference>
<dbReference type="Pfam" id="PF17919">
    <property type="entry name" value="RT_RNaseH_2"/>
    <property type="match status" value="1"/>
</dbReference>
<keyword evidence="6" id="KW-1185">Reference proteome</keyword>
<dbReference type="GO" id="GO:0003824">
    <property type="term" value="F:catalytic activity"/>
    <property type="evidence" value="ECO:0007669"/>
    <property type="project" value="UniProtKB-KW"/>
</dbReference>
<dbReference type="InterPro" id="IPR043502">
    <property type="entry name" value="DNA/RNA_pol_sf"/>
</dbReference>
<dbReference type="Pfam" id="PF17921">
    <property type="entry name" value="Integrase_H2C2"/>
    <property type="match status" value="1"/>
</dbReference>
<evidence type="ECO:0000259" key="3">
    <source>
        <dbReference type="Pfam" id="PF17919"/>
    </source>
</evidence>
<dbReference type="Proteomes" id="UP000184267">
    <property type="component" value="Unassembled WGS sequence"/>
</dbReference>
<dbReference type="Gene3D" id="3.30.70.270">
    <property type="match status" value="1"/>
</dbReference>
<dbReference type="OMA" id="VAWIFIR"/>
<dbReference type="InterPro" id="IPR043128">
    <property type="entry name" value="Rev_trsase/Diguanyl_cyclase"/>
</dbReference>
<dbReference type="SUPFAM" id="SSF56672">
    <property type="entry name" value="DNA/RNA polymerases"/>
    <property type="match status" value="1"/>
</dbReference>
<protein>
    <submittedName>
        <fullName evidence="5">Transposon Tf2-11 polyprotein</fullName>
    </submittedName>
</protein>
<dbReference type="Gene3D" id="1.10.340.70">
    <property type="match status" value="1"/>
</dbReference>
<feature type="domain" description="Integrase zinc-binding" evidence="4">
    <location>
        <begin position="450"/>
        <end position="501"/>
    </location>
</feature>
<gene>
    <name evidence="5" type="ORF">TRAPUB_5378</name>
</gene>
<evidence type="ECO:0000259" key="4">
    <source>
        <dbReference type="Pfam" id="PF17921"/>
    </source>
</evidence>
<dbReference type="InterPro" id="IPR041577">
    <property type="entry name" value="RT_RNaseH_2"/>
</dbReference>
<name>A0A1M2V8L3_TRAPU</name>
<dbReference type="PANTHER" id="PTHR37984:SF5">
    <property type="entry name" value="PROTEIN NYNRIN-LIKE"/>
    <property type="match status" value="1"/>
</dbReference>
<feature type="region of interest" description="Disordered" evidence="2">
    <location>
        <begin position="317"/>
        <end position="336"/>
    </location>
</feature>
<feature type="domain" description="Reverse transcriptase/retrotransposon-derived protein RNase H-like" evidence="3">
    <location>
        <begin position="165"/>
        <end position="268"/>
    </location>
</feature>
<dbReference type="InterPro" id="IPR050951">
    <property type="entry name" value="Retrovirus_Pol_polyprotein"/>
</dbReference>
<organism evidence="5 6">
    <name type="scientific">Trametes pubescens</name>
    <name type="common">White-rot fungus</name>
    <dbReference type="NCBI Taxonomy" id="154538"/>
    <lineage>
        <taxon>Eukaryota</taxon>
        <taxon>Fungi</taxon>
        <taxon>Dikarya</taxon>
        <taxon>Basidiomycota</taxon>
        <taxon>Agaricomycotina</taxon>
        <taxon>Agaricomycetes</taxon>
        <taxon>Polyporales</taxon>
        <taxon>Polyporaceae</taxon>
        <taxon>Trametes</taxon>
    </lineage>
</organism>
<accession>A0A1M2V8L3</accession>
<proteinExistence type="predicted"/>
<evidence type="ECO:0000256" key="1">
    <source>
        <dbReference type="ARBA" id="ARBA00023268"/>
    </source>
</evidence>
<dbReference type="PANTHER" id="PTHR37984">
    <property type="entry name" value="PROTEIN CBG26694"/>
    <property type="match status" value="1"/>
</dbReference>
<evidence type="ECO:0000313" key="5">
    <source>
        <dbReference type="EMBL" id="OJT03925.1"/>
    </source>
</evidence>
<keyword evidence="1" id="KW-0511">Multifunctional enzyme</keyword>
<dbReference type="STRING" id="154538.A0A1M2V8L3"/>
<evidence type="ECO:0000256" key="2">
    <source>
        <dbReference type="SAM" id="MobiDB-lite"/>
    </source>
</evidence>
<sequence>MGWTNSVPIFHDDVTYILQPEIPDFTRPFIDDVPARGPATRYELPGGGFETIPENPCIRRFVWEHLNNVNRIIQRVRYCGGTFSGTKSVLCASEYTVVGHRCTYEGRVPEPGNYDKVLNWGACRSLSEVRAFLGTVGIARTFIPNFGKRAWPLTQLTRKGALFEWGPDQIAAQEDLKTALASSPALHPLDYSSPAEVILAVDTSKIAVGYLRLLAQCDPTKPTRRFFSRFGSIVMLNDREAAYSQPKLELYGLFRALKACKRLIIGIRNLVVEVDTRYIRGMLNNPDEVPGASMNRWIVTIITFHFRLVHVPGVQHGPDGLSRRPAQPGDDPYTEDDEDWIDSLNGLMHLINPTLPLPLSRNIVSAFELDTSDTSTGAPQTLPRSRGAQQEDAKLDQVFRYLATLEAPTGLSDTTAQAFVRYALRFYIRGTQLFRRGPGGYDRLVLWPANRSRILAQAHDDVGHKGTYATTAMLAERFWWPHLKADVVWYVRTFHLCQVRQMRLVTLPPTVAVPPSIFVRFHVDTMHMPLSGGNKYYFQGRCAMVSYAEGQAARRETAKTLGDWLFRDILCR</sequence>
<comment type="caution">
    <text evidence="5">The sequence shown here is derived from an EMBL/GenBank/DDBJ whole genome shotgun (WGS) entry which is preliminary data.</text>
</comment>
<dbReference type="AlphaFoldDB" id="A0A1M2V8L3"/>
<dbReference type="EMBL" id="MNAD01001575">
    <property type="protein sequence ID" value="OJT03925.1"/>
    <property type="molecule type" value="Genomic_DNA"/>
</dbReference>
<dbReference type="OrthoDB" id="2749055at2759"/>
<evidence type="ECO:0000313" key="6">
    <source>
        <dbReference type="Proteomes" id="UP000184267"/>
    </source>
</evidence>
<dbReference type="InterPro" id="IPR041588">
    <property type="entry name" value="Integrase_H2C2"/>
</dbReference>